<keyword evidence="6 7" id="KW-0472">Membrane</keyword>
<dbReference type="GeneID" id="82812230"/>
<evidence type="ECO:0000256" key="2">
    <source>
        <dbReference type="ARBA" id="ARBA00022448"/>
    </source>
</evidence>
<accession>A0A3M8B5B7</accession>
<keyword evidence="4 7" id="KW-0812">Transmembrane</keyword>
<proteinExistence type="predicted"/>
<keyword evidence="3" id="KW-1003">Cell membrane</keyword>
<feature type="transmembrane region" description="Helical" evidence="7">
    <location>
        <begin position="162"/>
        <end position="184"/>
    </location>
</feature>
<dbReference type="PROSITE" id="PS50850">
    <property type="entry name" value="MFS"/>
    <property type="match status" value="1"/>
</dbReference>
<feature type="domain" description="Major facilitator superfamily (MFS) profile" evidence="8">
    <location>
        <begin position="11"/>
        <end position="498"/>
    </location>
</feature>
<dbReference type="NCBIfam" id="TIGR00711">
    <property type="entry name" value="efflux_EmrB"/>
    <property type="match status" value="1"/>
</dbReference>
<dbReference type="GO" id="GO:0022857">
    <property type="term" value="F:transmembrane transporter activity"/>
    <property type="evidence" value="ECO:0007669"/>
    <property type="project" value="InterPro"/>
</dbReference>
<feature type="transmembrane region" description="Helical" evidence="7">
    <location>
        <begin position="473"/>
        <end position="495"/>
    </location>
</feature>
<reference evidence="10 11" key="1">
    <citation type="submission" date="2018-10" db="EMBL/GenBank/DDBJ databases">
        <title>Phylogenomics of Brevibacillus.</title>
        <authorList>
            <person name="Dunlap C."/>
        </authorList>
    </citation>
    <scope>NUCLEOTIDE SEQUENCE [LARGE SCALE GENOMIC DNA]</scope>
    <source>
        <strain evidence="10 11">NRRL NRS 1219</strain>
    </source>
</reference>
<dbReference type="AlphaFoldDB" id="A0A3M8B5B7"/>
<organism evidence="10 11">
    <name type="scientific">Brevibacillus agri</name>
    <dbReference type="NCBI Taxonomy" id="51101"/>
    <lineage>
        <taxon>Bacteria</taxon>
        <taxon>Bacillati</taxon>
        <taxon>Bacillota</taxon>
        <taxon>Bacilli</taxon>
        <taxon>Bacillales</taxon>
        <taxon>Paenibacillaceae</taxon>
        <taxon>Brevibacillus</taxon>
    </lineage>
</organism>
<dbReference type="GO" id="GO:0005886">
    <property type="term" value="C:plasma membrane"/>
    <property type="evidence" value="ECO:0007669"/>
    <property type="project" value="UniProtKB-SubCell"/>
</dbReference>
<evidence type="ECO:0000313" key="10">
    <source>
        <dbReference type="EMBL" id="RNB58247.1"/>
    </source>
</evidence>
<dbReference type="FunFam" id="1.20.1720.10:FF:000004">
    <property type="entry name" value="EmrB/QacA family drug resistance transporter"/>
    <property type="match status" value="1"/>
</dbReference>
<feature type="transmembrane region" description="Helical" evidence="7">
    <location>
        <begin position="225"/>
        <end position="247"/>
    </location>
</feature>
<feature type="transmembrane region" description="Helical" evidence="7">
    <location>
        <begin position="327"/>
        <end position="347"/>
    </location>
</feature>
<dbReference type="EMBL" id="BJOD01000012">
    <property type="protein sequence ID" value="GED25352.1"/>
    <property type="molecule type" value="Genomic_DNA"/>
</dbReference>
<dbReference type="RefSeq" id="WP_122952653.1">
    <property type="nucleotide sequence ID" value="NZ_BJOD01000012.1"/>
</dbReference>
<evidence type="ECO:0000313" key="11">
    <source>
        <dbReference type="Proteomes" id="UP000276178"/>
    </source>
</evidence>
<evidence type="ECO:0000256" key="3">
    <source>
        <dbReference type="ARBA" id="ARBA00022475"/>
    </source>
</evidence>
<name>A0A3M8B5B7_9BACL</name>
<feature type="transmembrane region" description="Helical" evidence="7">
    <location>
        <begin position="101"/>
        <end position="122"/>
    </location>
</feature>
<feature type="transmembrane region" description="Helical" evidence="7">
    <location>
        <begin position="399"/>
        <end position="420"/>
    </location>
</feature>
<comment type="caution">
    <text evidence="10">The sequence shown here is derived from an EMBL/GenBank/DDBJ whole genome shotgun (WGS) entry which is preliminary data.</text>
</comment>
<evidence type="ECO:0000313" key="9">
    <source>
        <dbReference type="EMBL" id="GED25352.1"/>
    </source>
</evidence>
<evidence type="ECO:0000256" key="6">
    <source>
        <dbReference type="ARBA" id="ARBA00023136"/>
    </source>
</evidence>
<dbReference type="InterPro" id="IPR036259">
    <property type="entry name" value="MFS_trans_sf"/>
</dbReference>
<keyword evidence="5 7" id="KW-1133">Transmembrane helix</keyword>
<dbReference type="OrthoDB" id="9816041at2"/>
<reference evidence="9 12" key="2">
    <citation type="submission" date="2019-06" db="EMBL/GenBank/DDBJ databases">
        <title>Whole genome shotgun sequence of Brevibacillus agri NBRC 15538.</title>
        <authorList>
            <person name="Hosoyama A."/>
            <person name="Uohara A."/>
            <person name="Ohji S."/>
            <person name="Ichikawa N."/>
        </authorList>
    </citation>
    <scope>NUCLEOTIDE SEQUENCE [LARGE SCALE GENOMIC DNA]</scope>
    <source>
        <strain evidence="9 12">NBRC 15538</strain>
    </source>
</reference>
<feature type="transmembrane region" description="Helical" evidence="7">
    <location>
        <begin position="196"/>
        <end position="219"/>
    </location>
</feature>
<dbReference type="PROSITE" id="PS00217">
    <property type="entry name" value="SUGAR_TRANSPORT_2"/>
    <property type="match status" value="1"/>
</dbReference>
<comment type="subcellular location">
    <subcellularLocation>
        <location evidence="1">Cell membrane</location>
        <topology evidence="1">Multi-pass membrane protein</topology>
    </subcellularLocation>
</comment>
<evidence type="ECO:0000256" key="5">
    <source>
        <dbReference type="ARBA" id="ARBA00022989"/>
    </source>
</evidence>
<evidence type="ECO:0000256" key="7">
    <source>
        <dbReference type="SAM" id="Phobius"/>
    </source>
</evidence>
<dbReference type="Pfam" id="PF07690">
    <property type="entry name" value="MFS_1"/>
    <property type="match status" value="1"/>
</dbReference>
<dbReference type="InterPro" id="IPR005829">
    <property type="entry name" value="Sugar_transporter_CS"/>
</dbReference>
<sequence>MKEQKRQVNLVTAGLLLGLVLASLDQTIVATAMPTITKEWAGLSLYSWVFAIYMLASTITMPIYGKLADLFGTRIVYLSGLALFLAGALLCGWSGSMMELITARGVQGLGAGALLPIAFTIVGELYPPEQRGKFQGLFGAVFALASMVGPTLGGIIVEKWDWGWIFFLNLPIGIPAFLLIALAWRGKTIRDKKPQIDWYGAISLSAAVLAILLALVIGGELHDAWGSWPVLGLFGTGLLLTGLFIWVESKAKEPLLPLSLFRIPAIGFGNIAGFFVSAALFGAIAYIPLFVQGVSGASPAEAGYMLTPLMLSVAVSSAIGGRLLAKASFRAILVPSLVLIAIGFYLLGQLQATTPNSQLLVSMIVTGLGMGAVFPALGTAAQSAVPPEARGVAMSTSQFFRSIGGTMGISVFGTILAWHMQAGMNEVSGMADSTLSAEQLAALADPKLLLDEQLRSALAPESLAAVQHVFSEALHGVFFSGMLLIFISLAASMLLGRA</sequence>
<keyword evidence="2" id="KW-0813">Transport</keyword>
<protein>
    <submittedName>
        <fullName evidence="10">DHA2 family efflux MFS transporter permease subunit</fullName>
    </submittedName>
    <submittedName>
        <fullName evidence="9">MFS-type transporter YusP</fullName>
    </submittedName>
</protein>
<dbReference type="SUPFAM" id="SSF103473">
    <property type="entry name" value="MFS general substrate transporter"/>
    <property type="match status" value="1"/>
</dbReference>
<evidence type="ECO:0000313" key="12">
    <source>
        <dbReference type="Proteomes" id="UP000317180"/>
    </source>
</evidence>
<dbReference type="Gene3D" id="1.20.1250.20">
    <property type="entry name" value="MFS general substrate transporter like domains"/>
    <property type="match status" value="1"/>
</dbReference>
<dbReference type="Proteomes" id="UP000317180">
    <property type="component" value="Unassembled WGS sequence"/>
</dbReference>
<feature type="transmembrane region" description="Helical" evidence="7">
    <location>
        <begin position="359"/>
        <end position="378"/>
    </location>
</feature>
<feature type="transmembrane region" description="Helical" evidence="7">
    <location>
        <begin position="134"/>
        <end position="156"/>
    </location>
</feature>
<dbReference type="PANTHER" id="PTHR23501">
    <property type="entry name" value="MAJOR FACILITATOR SUPERFAMILY"/>
    <property type="match status" value="1"/>
</dbReference>
<evidence type="ECO:0000259" key="8">
    <source>
        <dbReference type="PROSITE" id="PS50850"/>
    </source>
</evidence>
<dbReference type="PRINTS" id="PR01036">
    <property type="entry name" value="TCRTETB"/>
</dbReference>
<dbReference type="InterPro" id="IPR004638">
    <property type="entry name" value="EmrB-like"/>
</dbReference>
<feature type="transmembrane region" description="Helical" evidence="7">
    <location>
        <begin position="75"/>
        <end position="95"/>
    </location>
</feature>
<dbReference type="Gene3D" id="1.20.1720.10">
    <property type="entry name" value="Multidrug resistance protein D"/>
    <property type="match status" value="1"/>
</dbReference>
<feature type="transmembrane region" description="Helical" evidence="7">
    <location>
        <begin position="40"/>
        <end position="63"/>
    </location>
</feature>
<feature type="transmembrane region" description="Helical" evidence="7">
    <location>
        <begin position="302"/>
        <end position="320"/>
    </location>
</feature>
<evidence type="ECO:0000256" key="1">
    <source>
        <dbReference type="ARBA" id="ARBA00004651"/>
    </source>
</evidence>
<dbReference type="EMBL" id="RHHN01000018">
    <property type="protein sequence ID" value="RNB58247.1"/>
    <property type="molecule type" value="Genomic_DNA"/>
</dbReference>
<gene>
    <name evidence="9" type="primary">yusP</name>
    <name evidence="9" type="ORF">BAG01nite_14540</name>
    <name evidence="10" type="ORF">EB820_05740</name>
</gene>
<dbReference type="InterPro" id="IPR011701">
    <property type="entry name" value="MFS"/>
</dbReference>
<keyword evidence="12" id="KW-1185">Reference proteome</keyword>
<feature type="transmembrane region" description="Helical" evidence="7">
    <location>
        <begin position="268"/>
        <end position="290"/>
    </location>
</feature>
<dbReference type="InterPro" id="IPR020846">
    <property type="entry name" value="MFS_dom"/>
</dbReference>
<dbReference type="CDD" id="cd17502">
    <property type="entry name" value="MFS_Azr1_MDR_like"/>
    <property type="match status" value="1"/>
</dbReference>
<dbReference type="Proteomes" id="UP000276178">
    <property type="component" value="Unassembled WGS sequence"/>
</dbReference>
<dbReference type="PANTHER" id="PTHR23501:SF197">
    <property type="entry name" value="COMD"/>
    <property type="match status" value="1"/>
</dbReference>
<evidence type="ECO:0000256" key="4">
    <source>
        <dbReference type="ARBA" id="ARBA00022692"/>
    </source>
</evidence>